<reference evidence="1 2" key="1">
    <citation type="submission" date="2023-12" db="EMBL/GenBank/DDBJ databases">
        <authorList>
            <person name="Menendez E."/>
            <person name="Kaur S."/>
            <person name="Flores-Felix J.D."/>
            <person name="diCenzo G.C."/>
            <person name="Peix A."/>
            <person name="Velazquez E."/>
        </authorList>
    </citation>
    <scope>NUCLEOTIDE SEQUENCE [LARGE SCALE GENOMIC DNA]</scope>
    <source>
        <strain evidence="1 2">CIP 108029</strain>
    </source>
</reference>
<evidence type="ECO:0000313" key="2">
    <source>
        <dbReference type="Proteomes" id="UP001322785"/>
    </source>
</evidence>
<accession>A0ABZ0Z6S0</accession>
<dbReference type="Proteomes" id="UP001322785">
    <property type="component" value="Chromosome"/>
</dbReference>
<gene>
    <name evidence="1" type="ORF">U5G49_000300</name>
</gene>
<organism evidence="1 2">
    <name type="scientific">Rhizobium indigoferae</name>
    <dbReference type="NCBI Taxonomy" id="158891"/>
    <lineage>
        <taxon>Bacteria</taxon>
        <taxon>Pseudomonadati</taxon>
        <taxon>Pseudomonadota</taxon>
        <taxon>Alphaproteobacteria</taxon>
        <taxon>Hyphomicrobiales</taxon>
        <taxon>Rhizobiaceae</taxon>
        <taxon>Rhizobium/Agrobacterium group</taxon>
        <taxon>Rhizobium</taxon>
    </lineage>
</organism>
<sequence length="48" mass="5129">MAINGGFGLWFRELNEVSIGDNSKPPGVRVRGAIVPAGEVGQDHTHIE</sequence>
<protein>
    <submittedName>
        <fullName evidence="1">Uncharacterized protein</fullName>
    </submittedName>
</protein>
<proteinExistence type="predicted"/>
<evidence type="ECO:0000313" key="1">
    <source>
        <dbReference type="EMBL" id="WQN35271.1"/>
    </source>
</evidence>
<dbReference type="EMBL" id="CP140635">
    <property type="protein sequence ID" value="WQN35271.1"/>
    <property type="molecule type" value="Genomic_DNA"/>
</dbReference>
<name>A0ABZ0Z6S0_9HYPH</name>
<dbReference type="RefSeq" id="WP_155295872.1">
    <property type="nucleotide sequence ID" value="NZ_BSOQ01000031.1"/>
</dbReference>
<keyword evidence="2" id="KW-1185">Reference proteome</keyword>